<evidence type="ECO:0000313" key="5">
    <source>
        <dbReference type="Proteomes" id="UP001596333"/>
    </source>
</evidence>
<dbReference type="Proteomes" id="UP001596333">
    <property type="component" value="Unassembled WGS sequence"/>
</dbReference>
<evidence type="ECO:0000256" key="1">
    <source>
        <dbReference type="ARBA" id="ARBA00007637"/>
    </source>
</evidence>
<accession>A0ABD5UJT8</accession>
<dbReference type="Gene3D" id="3.90.25.10">
    <property type="entry name" value="UDP-galactose 4-epimerase, domain 1"/>
    <property type="match status" value="1"/>
</dbReference>
<evidence type="ECO:0000256" key="2">
    <source>
        <dbReference type="SAM" id="MobiDB-lite"/>
    </source>
</evidence>
<evidence type="ECO:0000259" key="3">
    <source>
        <dbReference type="Pfam" id="PF01370"/>
    </source>
</evidence>
<dbReference type="Pfam" id="PF01370">
    <property type="entry name" value="Epimerase"/>
    <property type="match status" value="1"/>
</dbReference>
<feature type="region of interest" description="Disordered" evidence="2">
    <location>
        <begin position="323"/>
        <end position="348"/>
    </location>
</feature>
<dbReference type="SUPFAM" id="SSF51735">
    <property type="entry name" value="NAD(P)-binding Rossmann-fold domains"/>
    <property type="match status" value="1"/>
</dbReference>
<comment type="caution">
    <text evidence="4">The sequence shown here is derived from an EMBL/GenBank/DDBJ whole genome shotgun (WGS) entry which is preliminary data.</text>
</comment>
<dbReference type="Gene3D" id="3.40.50.720">
    <property type="entry name" value="NAD(P)-binding Rossmann-like Domain"/>
    <property type="match status" value="1"/>
</dbReference>
<dbReference type="AlphaFoldDB" id="A0ABD5UJT8"/>
<keyword evidence="5" id="KW-1185">Reference proteome</keyword>
<reference evidence="4 5" key="1">
    <citation type="journal article" date="2019" name="Int. J. Syst. Evol. Microbiol.">
        <title>The Global Catalogue of Microorganisms (GCM) 10K type strain sequencing project: providing services to taxonomists for standard genome sequencing and annotation.</title>
        <authorList>
            <consortium name="The Broad Institute Genomics Platform"/>
            <consortium name="The Broad Institute Genome Sequencing Center for Infectious Disease"/>
            <person name="Wu L."/>
            <person name="Ma J."/>
        </authorList>
    </citation>
    <scope>NUCLEOTIDE SEQUENCE [LARGE SCALE GENOMIC DNA]</scope>
    <source>
        <strain evidence="4 5">Y73</strain>
    </source>
</reference>
<dbReference type="PRINTS" id="PR01713">
    <property type="entry name" value="NUCEPIMERASE"/>
</dbReference>
<comment type="similarity">
    <text evidence="1">Belongs to the NAD(P)-dependent epimerase/dehydratase family.</text>
</comment>
<evidence type="ECO:0000313" key="4">
    <source>
        <dbReference type="EMBL" id="MFC6889433.1"/>
    </source>
</evidence>
<feature type="compositionally biased region" description="Gly residues" evidence="2">
    <location>
        <begin position="338"/>
        <end position="348"/>
    </location>
</feature>
<proteinExistence type="inferred from homology"/>
<dbReference type="EMBL" id="JBHSXI010000011">
    <property type="protein sequence ID" value="MFC6889433.1"/>
    <property type="molecule type" value="Genomic_DNA"/>
</dbReference>
<dbReference type="InterPro" id="IPR001509">
    <property type="entry name" value="Epimerase_deHydtase"/>
</dbReference>
<dbReference type="PANTHER" id="PTHR43000">
    <property type="entry name" value="DTDP-D-GLUCOSE 4,6-DEHYDRATASE-RELATED"/>
    <property type="match status" value="1"/>
</dbReference>
<gene>
    <name evidence="4" type="ORF">ACFQEY_10460</name>
</gene>
<dbReference type="RefSeq" id="WP_379768234.1">
    <property type="nucleotide sequence ID" value="NZ_JBHSXI010000011.1"/>
</dbReference>
<name>A0ABD5UJT8_9EURY</name>
<protein>
    <submittedName>
        <fullName evidence="4">NAD-dependent epimerase/dehydratase family protein</fullName>
    </submittedName>
</protein>
<dbReference type="InterPro" id="IPR036291">
    <property type="entry name" value="NAD(P)-bd_dom_sf"/>
</dbReference>
<organism evidence="4 5">
    <name type="scientific">Halorubrum trueperi</name>
    <dbReference type="NCBI Taxonomy" id="2004704"/>
    <lineage>
        <taxon>Archaea</taxon>
        <taxon>Methanobacteriati</taxon>
        <taxon>Methanobacteriota</taxon>
        <taxon>Stenosarchaea group</taxon>
        <taxon>Halobacteria</taxon>
        <taxon>Halobacteriales</taxon>
        <taxon>Haloferacaceae</taxon>
        <taxon>Halorubrum</taxon>
    </lineage>
</organism>
<feature type="domain" description="NAD-dependent epimerase/dehydratase" evidence="3">
    <location>
        <begin position="28"/>
        <end position="256"/>
    </location>
</feature>
<sequence length="348" mass="36164">MTPTDERSDAIRAGESLGGDVELRGRTVLVTGGAGFIGSHLSARLAVDNDVRVLDDFSTGDRDAVPETATVIEGDVSDPAVVERAMTGVDTVFHLAAVVSVEESVSEPTRSHRVNVDGTLAVLEAARDAAARVVLASSAAVYGNPSSLPVTVDEPMTPRSPYGADKVAADTYARAYEASYGVPIVALRYFNAYGPGQRGPYSGVVEAFLERAEAGQPLVIHGDGEQTRDFVHVSDVVRANLAAATTEHTGTSYNVGTGESASVSELADIVADAFGSDAGIRHEPARPGDVRHSRAATERARTELGFEARVSLRQGITDLIGRRESEGRGGTVAESAVAGGGSTNGEDA</sequence>